<dbReference type="SUPFAM" id="SSF56672">
    <property type="entry name" value="DNA/RNA polymerases"/>
    <property type="match status" value="1"/>
</dbReference>
<dbReference type="EC" id="3.1.26.4" evidence="2"/>
<comment type="similarity">
    <text evidence="1">Belongs to the beta type-B retroviral polymerase family. HERV class-II K(HML-2) pol subfamily.</text>
</comment>
<feature type="domain" description="CCHC-type" evidence="5">
    <location>
        <begin position="606"/>
        <end position="619"/>
    </location>
</feature>
<dbReference type="PROSITE" id="PS50878">
    <property type="entry name" value="RT_POL"/>
    <property type="match status" value="1"/>
</dbReference>
<name>A0ABQ8MDM2_LABRO</name>
<dbReference type="Pfam" id="PF00078">
    <property type="entry name" value="RVT_1"/>
    <property type="match status" value="1"/>
</dbReference>
<feature type="domain" description="Integrase catalytic" evidence="7">
    <location>
        <begin position="856"/>
        <end position="948"/>
    </location>
</feature>
<dbReference type="Gene3D" id="1.10.10.10">
    <property type="entry name" value="Winged helix-like DNA-binding domain superfamily/Winged helix DNA-binding domain"/>
    <property type="match status" value="1"/>
</dbReference>
<feature type="region of interest" description="Disordered" evidence="4">
    <location>
        <begin position="328"/>
        <end position="366"/>
    </location>
</feature>
<dbReference type="Gene3D" id="3.10.10.10">
    <property type="entry name" value="HIV Type 1 Reverse Transcriptase, subunit A, domain 1"/>
    <property type="match status" value="1"/>
</dbReference>
<dbReference type="InterPro" id="IPR043502">
    <property type="entry name" value="DNA/RNA_pol_sf"/>
</dbReference>
<reference evidence="8 9" key="1">
    <citation type="submission" date="2022-01" db="EMBL/GenBank/DDBJ databases">
        <title>A high-quality chromosome-level genome assembly of rohu carp, Labeo rohita.</title>
        <authorList>
            <person name="Arick M.A. II"/>
            <person name="Hsu C.-Y."/>
            <person name="Magbanua Z."/>
            <person name="Pechanova O."/>
            <person name="Grover C."/>
            <person name="Miller E."/>
            <person name="Thrash A."/>
            <person name="Ezzel L."/>
            <person name="Alam S."/>
            <person name="Benzie J."/>
            <person name="Hamilton M."/>
            <person name="Karsi A."/>
            <person name="Lawrence M.L."/>
            <person name="Peterson D.G."/>
        </authorList>
    </citation>
    <scope>NUCLEOTIDE SEQUENCE [LARGE SCALE GENOMIC DNA]</scope>
    <source>
        <strain evidence="9">BAU-BD-2019</strain>
        <tissue evidence="8">Blood</tissue>
    </source>
</reference>
<dbReference type="CDD" id="cd01647">
    <property type="entry name" value="RT_LTR"/>
    <property type="match status" value="1"/>
</dbReference>
<dbReference type="Pfam" id="PF22938">
    <property type="entry name" value="Integrase_p58_C"/>
    <property type="match status" value="1"/>
</dbReference>
<dbReference type="Gene3D" id="4.10.60.10">
    <property type="entry name" value="Zinc finger, CCHC-type"/>
    <property type="match status" value="1"/>
</dbReference>
<feature type="domain" description="Reverse transcriptase" evidence="6">
    <location>
        <begin position="1164"/>
        <end position="1341"/>
    </location>
</feature>
<accession>A0ABQ8MDM2</accession>
<dbReference type="Gene3D" id="3.30.420.10">
    <property type="entry name" value="Ribonuclease H-like superfamily/Ribonuclease H"/>
    <property type="match status" value="3"/>
</dbReference>
<evidence type="ECO:0000256" key="2">
    <source>
        <dbReference type="ARBA" id="ARBA00012180"/>
    </source>
</evidence>
<evidence type="ECO:0000313" key="9">
    <source>
        <dbReference type="Proteomes" id="UP000830375"/>
    </source>
</evidence>
<evidence type="ECO:0000256" key="4">
    <source>
        <dbReference type="SAM" id="MobiDB-lite"/>
    </source>
</evidence>
<dbReference type="InterPro" id="IPR054465">
    <property type="entry name" value="Integrase_p58-like_C"/>
</dbReference>
<dbReference type="Pfam" id="PF25787">
    <property type="entry name" value="HTH_SB"/>
    <property type="match status" value="1"/>
</dbReference>
<dbReference type="InterPro" id="IPR043128">
    <property type="entry name" value="Rev_trsase/Diguanyl_cyclase"/>
</dbReference>
<keyword evidence="3" id="KW-0479">Metal-binding</keyword>
<dbReference type="SUPFAM" id="SSF47353">
    <property type="entry name" value="Retrovirus capsid dimerization domain-like"/>
    <property type="match status" value="1"/>
</dbReference>
<dbReference type="InterPro" id="IPR036875">
    <property type="entry name" value="Znf_CCHC_sf"/>
</dbReference>
<dbReference type="Pfam" id="PF00665">
    <property type="entry name" value="rve"/>
    <property type="match status" value="1"/>
</dbReference>
<evidence type="ECO:0000313" key="8">
    <source>
        <dbReference type="EMBL" id="KAI2660984.1"/>
    </source>
</evidence>
<dbReference type="Gene3D" id="1.10.4020.10">
    <property type="entry name" value="DNA breaking-rejoining enzymes"/>
    <property type="match status" value="1"/>
</dbReference>
<proteinExistence type="inferred from homology"/>
<keyword evidence="9" id="KW-1185">Reference proteome</keyword>
<evidence type="ECO:0000259" key="5">
    <source>
        <dbReference type="PROSITE" id="PS50158"/>
    </source>
</evidence>
<dbReference type="InterPro" id="IPR050951">
    <property type="entry name" value="Retrovirus_Pol_polyprotein"/>
</dbReference>
<dbReference type="EMBL" id="JACTAM010000009">
    <property type="protein sequence ID" value="KAI2660984.1"/>
    <property type="molecule type" value="Genomic_DNA"/>
</dbReference>
<dbReference type="InterPro" id="IPR000477">
    <property type="entry name" value="RT_dom"/>
</dbReference>
<dbReference type="InterPro" id="IPR012337">
    <property type="entry name" value="RNaseH-like_sf"/>
</dbReference>
<evidence type="ECO:0000256" key="3">
    <source>
        <dbReference type="PROSITE-ProRule" id="PRU00047"/>
    </source>
</evidence>
<gene>
    <name evidence="8" type="ORF">H4Q32_027578</name>
</gene>
<evidence type="ECO:0000259" key="6">
    <source>
        <dbReference type="PROSITE" id="PS50878"/>
    </source>
</evidence>
<dbReference type="InterPro" id="IPR001584">
    <property type="entry name" value="Integrase_cat-core"/>
</dbReference>
<dbReference type="SUPFAM" id="SSF57756">
    <property type="entry name" value="Retrovirus zinc finger-like domains"/>
    <property type="match status" value="1"/>
</dbReference>
<dbReference type="InterPro" id="IPR009057">
    <property type="entry name" value="Homeodomain-like_sf"/>
</dbReference>
<dbReference type="InterPro" id="IPR001878">
    <property type="entry name" value="Znf_CCHC"/>
</dbReference>
<protein>
    <recommendedName>
        <fullName evidence="2">ribonuclease H</fullName>
        <ecNumber evidence="2">3.1.26.4</ecNumber>
    </recommendedName>
</protein>
<organism evidence="8 9">
    <name type="scientific">Labeo rohita</name>
    <name type="common">Indian major carp</name>
    <name type="synonym">Cyprinus rohita</name>
    <dbReference type="NCBI Taxonomy" id="84645"/>
    <lineage>
        <taxon>Eukaryota</taxon>
        <taxon>Metazoa</taxon>
        <taxon>Chordata</taxon>
        <taxon>Craniata</taxon>
        <taxon>Vertebrata</taxon>
        <taxon>Euteleostomi</taxon>
        <taxon>Actinopterygii</taxon>
        <taxon>Neopterygii</taxon>
        <taxon>Teleostei</taxon>
        <taxon>Ostariophysi</taxon>
        <taxon>Cypriniformes</taxon>
        <taxon>Cyprinidae</taxon>
        <taxon>Labeoninae</taxon>
        <taxon>Labeonini</taxon>
        <taxon>Labeo</taxon>
    </lineage>
</organism>
<dbReference type="InterPro" id="IPR003309">
    <property type="entry name" value="SCAN_dom"/>
</dbReference>
<dbReference type="InterPro" id="IPR036397">
    <property type="entry name" value="RNaseH_sf"/>
</dbReference>
<dbReference type="Pfam" id="PF01498">
    <property type="entry name" value="HTH_Tnp_Tc3_2"/>
    <property type="match status" value="1"/>
</dbReference>
<dbReference type="Pfam" id="PF02023">
    <property type="entry name" value="SCAN"/>
    <property type="match status" value="1"/>
</dbReference>
<keyword evidence="3" id="KW-0863">Zinc-finger</keyword>
<dbReference type="Gene3D" id="3.30.70.270">
    <property type="match status" value="2"/>
</dbReference>
<sequence length="1455" mass="162252">MRSKELPEELRDRIVARHRSGQGYKKNSAALKVPKSTVAFIILKWKTFGTTRTLPRAGRPAKLSYRGRRALVREVKKNPEITVAELQRCSREMGESCRKSTITAALHQSGLYGRVARRKPLLSARHMKARMEFAKKTPEGLQDVPTVKHGGGSIMLWGCFSAAGTGRLVAIEGKMNAATYRDILDETFSRVLRTSDWAKGTTHFNGYWLRRLPIIIIPCDVMVSAANTICRQYFKILCVLVEIDRALVGVTRRRSYAELRSSVPLLAVHRAEHYQIVVNKQGLKRDIKSNIVLRLIELKVLPMSNTADGVDTGGVLSQSDVVVGHLSIGDEGPQSGTTDADAEGEPEAKAGLPPFDPFSPSSVGSREDARLKVRLARLQYEAQEKTQARQAEINLRLEVRRLEIEADKQVKLRQLDLEAMKVAAGPAAQPTLSQVSGAPPLVDSSPTTFDVTLEVCSTLSLEESLKYETVKSAILRAYELVPEAYRQKFRGHKKNSTQTFVEFAREKGILFDKWCTASKVNDLDSLRELVLLEEFKRCLPERVVVYLNEQKVASLSHAAVLADEFVLTHKSVFTSARSEKTQSVPFQPQSTRSKSSPPRPRENRECYYCHKFGHVVADCLALKRKQQPETKSVGFVKTFKPAVAVLCEERIDDSYRPFVLKALISLTGNSEDQKEIKMLRDTGAMQSFIVADKLQFSDETSCGSSVMVQGIEMGCVKVPLHRVHLQSELCTGFVRVAVRPSLPVKGVDFILGNDLAGGKIMPVLEVVDKPDVSCQSEDLSDSYPDVFPVCAVTRARSRKMGDAVDLSDSFILPLFADEKQLDDVVSEKQNDNVKSSKLAGKPNQVIPPAPLVPIPVIGEPFEHVIVDCVGPLPKTKSGNQYLLTIMCTATRFAEATPLRKITAPVIIKALVKFFSTFGLPKIVQSDQESQGCLERFHQTLKSMLRKYCLDTAKDWDEGVPLVLFAVRETVQESLGFSPAELVFGHQESLTNAQKDMKFRYDRKAVARSFMPGDQVLVLLPVLGSSLSARFYGPYVVKKKMSETDYMIITPDRKRQTRVCHINMLKAYHARESPLEKASEQTAGPAVSSIAVAVDLMSSPGSSCADEDGVVLRNAPQQCASDVPKLTTVLQHDIKVNGARPIKQHAYRVNTVKRSIMRQEVNYLLENGLAKHSYSPWSSPCLLVPKPDGTFRFCTDFRKVNAVTVPDSYPLPRMEDCVDNIGSACFVSKLDMLKGYWQVPLTPQASEISAFVTPDNFLQYTAMAFGLRNAPATFQRLVNLVLAGVPNCNAYLDDLVIYSADWTEHMRLLRTVFERLANANLTLNLAECEFGQATVTYLGKEVGQGQVRPVEAKVTAILEFPVPTARRELRRFLGMAGYYRSFCKNFSTIVSPLTALLSPSKSFDWSAECQYAFDCVKTCVMHLFFWLRTFLRILNLKSMRALLELGLFSFKRIEMV</sequence>
<dbReference type="PROSITE" id="PS50994">
    <property type="entry name" value="INTEGRASE"/>
    <property type="match status" value="1"/>
</dbReference>
<comment type="caution">
    <text evidence="8">The sequence shown here is derived from an EMBL/GenBank/DDBJ whole genome shotgun (WGS) entry which is preliminary data.</text>
</comment>
<feature type="region of interest" description="Disordered" evidence="4">
    <location>
        <begin position="579"/>
        <end position="602"/>
    </location>
</feature>
<dbReference type="SUPFAM" id="SSF53098">
    <property type="entry name" value="Ribonuclease H-like"/>
    <property type="match status" value="1"/>
</dbReference>
<dbReference type="InterPro" id="IPR036388">
    <property type="entry name" value="WH-like_DNA-bd_sf"/>
</dbReference>
<dbReference type="InterPro" id="IPR038269">
    <property type="entry name" value="SCAN_sf"/>
</dbReference>
<dbReference type="Proteomes" id="UP000830375">
    <property type="component" value="Unassembled WGS sequence"/>
</dbReference>
<dbReference type="InterPro" id="IPR057667">
    <property type="entry name" value="HTH_SB"/>
</dbReference>
<evidence type="ECO:0000256" key="1">
    <source>
        <dbReference type="ARBA" id="ARBA00010879"/>
    </source>
</evidence>
<keyword evidence="3" id="KW-0862">Zinc</keyword>
<dbReference type="PANTHER" id="PTHR37984:SF5">
    <property type="entry name" value="PROTEIN NYNRIN-LIKE"/>
    <property type="match status" value="1"/>
</dbReference>
<evidence type="ECO:0000259" key="7">
    <source>
        <dbReference type="PROSITE" id="PS50994"/>
    </source>
</evidence>
<dbReference type="PROSITE" id="PS50158">
    <property type="entry name" value="ZF_CCHC"/>
    <property type="match status" value="1"/>
</dbReference>
<dbReference type="PANTHER" id="PTHR37984">
    <property type="entry name" value="PROTEIN CBG26694"/>
    <property type="match status" value="1"/>
</dbReference>
<dbReference type="InterPro" id="IPR002492">
    <property type="entry name" value="Transposase_Tc1-like"/>
</dbReference>
<dbReference type="SUPFAM" id="SSF46689">
    <property type="entry name" value="Homeodomain-like"/>
    <property type="match status" value="1"/>
</dbReference>